<dbReference type="EMBL" id="QICS01000008">
    <property type="protein sequence ID" value="PXV88403.1"/>
    <property type="molecule type" value="Genomic_DNA"/>
</dbReference>
<dbReference type="RefSeq" id="WP_110291399.1">
    <property type="nucleotide sequence ID" value="NZ_QICS01000008.1"/>
</dbReference>
<organism evidence="1 2">
    <name type="scientific">Lachnotalea glycerini</name>
    <dbReference type="NCBI Taxonomy" id="1763509"/>
    <lineage>
        <taxon>Bacteria</taxon>
        <taxon>Bacillati</taxon>
        <taxon>Bacillota</taxon>
        <taxon>Clostridia</taxon>
        <taxon>Lachnospirales</taxon>
        <taxon>Lachnospiraceae</taxon>
        <taxon>Lachnotalea</taxon>
    </lineage>
</organism>
<evidence type="ECO:0000313" key="1">
    <source>
        <dbReference type="EMBL" id="PXV88403.1"/>
    </source>
</evidence>
<reference evidence="1 2" key="1">
    <citation type="submission" date="2018-05" db="EMBL/GenBank/DDBJ databases">
        <title>Genomic Encyclopedia of Type Strains, Phase IV (KMG-IV): sequencing the most valuable type-strain genomes for metagenomic binning, comparative biology and taxonomic classification.</title>
        <authorList>
            <person name="Goeker M."/>
        </authorList>
    </citation>
    <scope>NUCLEOTIDE SEQUENCE [LARGE SCALE GENOMIC DNA]</scope>
    <source>
        <strain evidence="1 2">DSM 28816</strain>
    </source>
</reference>
<name>A0A318EPV5_9FIRM</name>
<proteinExistence type="predicted"/>
<dbReference type="Proteomes" id="UP000247523">
    <property type="component" value="Unassembled WGS sequence"/>
</dbReference>
<gene>
    <name evidence="1" type="ORF">C8E03_108130</name>
</gene>
<comment type="caution">
    <text evidence="1">The sequence shown here is derived from an EMBL/GenBank/DDBJ whole genome shotgun (WGS) entry which is preliminary data.</text>
</comment>
<evidence type="ECO:0000313" key="2">
    <source>
        <dbReference type="Proteomes" id="UP000247523"/>
    </source>
</evidence>
<sequence>MATRQELHEEYKIVRLMNPKTANEQLTEAQEIVYRGFLEATQSMSKNFDKLNDDSADL</sequence>
<dbReference type="AlphaFoldDB" id="A0A318EPV5"/>
<accession>A0A318EPV5</accession>
<protein>
    <submittedName>
        <fullName evidence="1">Uncharacterized protein</fullName>
    </submittedName>
</protein>